<dbReference type="STRING" id="1237149.C900_02580"/>
<dbReference type="PROSITE" id="PS00629">
    <property type="entry name" value="IMP_1"/>
    <property type="match status" value="1"/>
</dbReference>
<name>L8JWB7_9BACT</name>
<accession>L8JWB7</accession>
<keyword evidence="1 4" id="KW-0479">Metal-binding</keyword>
<dbReference type="eggNOG" id="COG1218">
    <property type="taxonomic scope" value="Bacteria"/>
</dbReference>
<evidence type="ECO:0000256" key="2">
    <source>
        <dbReference type="ARBA" id="ARBA00022801"/>
    </source>
</evidence>
<keyword evidence="2" id="KW-0378">Hydrolase</keyword>
<keyword evidence="6" id="KW-1185">Reference proteome</keyword>
<feature type="binding site" evidence="4">
    <location>
        <position position="100"/>
    </location>
    <ligand>
        <name>Mg(2+)</name>
        <dbReference type="ChEBI" id="CHEBI:18420"/>
        <label>1</label>
        <note>catalytic</note>
    </ligand>
</feature>
<reference evidence="5 6" key="1">
    <citation type="submission" date="2012-12" db="EMBL/GenBank/DDBJ databases">
        <title>Genome assembly of Fulvivirga imtechensis AK7.</title>
        <authorList>
            <person name="Nupur N."/>
            <person name="Khatri I."/>
            <person name="Kumar R."/>
            <person name="Subramanian S."/>
            <person name="Pinnaka A."/>
        </authorList>
    </citation>
    <scope>NUCLEOTIDE SEQUENCE [LARGE SCALE GENOMIC DNA]</scope>
    <source>
        <strain evidence="5 6">AK7</strain>
    </source>
</reference>
<proteinExistence type="predicted"/>
<dbReference type="InterPro" id="IPR020583">
    <property type="entry name" value="Inositol_monoP_metal-BS"/>
</dbReference>
<dbReference type="Gene3D" id="3.40.190.80">
    <property type="match status" value="1"/>
</dbReference>
<protein>
    <submittedName>
        <fullName evidence="5">3(2),5-bisphosphate nucleotidase</fullName>
    </submittedName>
</protein>
<organism evidence="5 6">
    <name type="scientific">Fulvivirga imtechensis AK7</name>
    <dbReference type="NCBI Taxonomy" id="1237149"/>
    <lineage>
        <taxon>Bacteria</taxon>
        <taxon>Pseudomonadati</taxon>
        <taxon>Bacteroidota</taxon>
        <taxon>Cytophagia</taxon>
        <taxon>Cytophagales</taxon>
        <taxon>Fulvivirgaceae</taxon>
        <taxon>Fulvivirga</taxon>
    </lineage>
</organism>
<evidence type="ECO:0000313" key="6">
    <source>
        <dbReference type="Proteomes" id="UP000011135"/>
    </source>
</evidence>
<evidence type="ECO:0000256" key="3">
    <source>
        <dbReference type="ARBA" id="ARBA00022842"/>
    </source>
</evidence>
<dbReference type="Pfam" id="PF00459">
    <property type="entry name" value="Inositol_P"/>
    <property type="match status" value="1"/>
</dbReference>
<evidence type="ECO:0000256" key="1">
    <source>
        <dbReference type="ARBA" id="ARBA00022723"/>
    </source>
</evidence>
<comment type="caution">
    <text evidence="5">The sequence shown here is derived from an EMBL/GenBank/DDBJ whole genome shotgun (WGS) entry which is preliminary data.</text>
</comment>
<dbReference type="RefSeq" id="WP_009579995.1">
    <property type="nucleotide sequence ID" value="NZ_AMZN01000039.1"/>
</dbReference>
<dbReference type="GO" id="GO:0006020">
    <property type="term" value="P:inositol metabolic process"/>
    <property type="evidence" value="ECO:0007669"/>
    <property type="project" value="TreeGrafter"/>
</dbReference>
<dbReference type="SUPFAM" id="SSF56655">
    <property type="entry name" value="Carbohydrate phosphatase"/>
    <property type="match status" value="1"/>
</dbReference>
<evidence type="ECO:0000256" key="4">
    <source>
        <dbReference type="PIRSR" id="PIRSR600760-2"/>
    </source>
</evidence>
<dbReference type="AlphaFoldDB" id="L8JWB7"/>
<dbReference type="EMBL" id="AMZN01000039">
    <property type="protein sequence ID" value="ELR71517.1"/>
    <property type="molecule type" value="Genomic_DNA"/>
</dbReference>
<dbReference type="PANTHER" id="PTHR20854">
    <property type="entry name" value="INOSITOL MONOPHOSPHATASE"/>
    <property type="match status" value="1"/>
</dbReference>
<feature type="binding site" evidence="4">
    <location>
        <position position="235"/>
    </location>
    <ligand>
        <name>Mg(2+)</name>
        <dbReference type="ChEBI" id="CHEBI:18420"/>
        <label>1</label>
        <note>catalytic</note>
    </ligand>
</feature>
<dbReference type="Proteomes" id="UP000011135">
    <property type="component" value="Unassembled WGS sequence"/>
</dbReference>
<dbReference type="OrthoDB" id="9772456at2"/>
<dbReference type="Gene3D" id="3.30.540.10">
    <property type="entry name" value="Fructose-1,6-Bisphosphatase, subunit A, domain 1"/>
    <property type="match status" value="1"/>
</dbReference>
<dbReference type="InterPro" id="IPR000760">
    <property type="entry name" value="Inositol_monophosphatase-like"/>
</dbReference>
<keyword evidence="3 4" id="KW-0460">Magnesium</keyword>
<sequence>MTLQEKDLRLLCRKATSAALAAGQYIQSRFAKYNTKTHKEGGNSLASRIVTDIDVRAQEIIFRSLHNTIQSYGLGLLAEEGADDQSRVEKSYFWCIDPMDGTLPFTEGRTGYAVSIALITNSGDPVIGVVYVPDLELCYTSIKGWGVWLNDEPFARANTIANDTIHVYMDRSFQSEDYFQIITNHLNEWATHLKARIHYHSGFGAVRNALGVMNSGAGCYFKFPKKLKGGGSIWDYAATRLFFEELGLHVSDSRGKRLHLNNPETTFMHDVGILYTTHGDLADCIITLGQKLEFRRCPDR</sequence>
<dbReference type="GO" id="GO:0007165">
    <property type="term" value="P:signal transduction"/>
    <property type="evidence" value="ECO:0007669"/>
    <property type="project" value="TreeGrafter"/>
</dbReference>
<evidence type="ECO:0000313" key="5">
    <source>
        <dbReference type="EMBL" id="ELR71517.1"/>
    </source>
</evidence>
<gene>
    <name evidence="5" type="ORF">C900_02580</name>
</gene>
<dbReference type="GO" id="GO:0008934">
    <property type="term" value="F:inositol monophosphate 1-phosphatase activity"/>
    <property type="evidence" value="ECO:0007669"/>
    <property type="project" value="TreeGrafter"/>
</dbReference>
<feature type="binding site" evidence="4">
    <location>
        <position position="79"/>
    </location>
    <ligand>
        <name>Mg(2+)</name>
        <dbReference type="ChEBI" id="CHEBI:18420"/>
        <label>1</label>
        <note>catalytic</note>
    </ligand>
</feature>
<dbReference type="PANTHER" id="PTHR20854:SF4">
    <property type="entry name" value="INOSITOL-1-MONOPHOSPHATASE-RELATED"/>
    <property type="match status" value="1"/>
</dbReference>
<dbReference type="GO" id="GO:0046872">
    <property type="term" value="F:metal ion binding"/>
    <property type="evidence" value="ECO:0007669"/>
    <property type="project" value="UniProtKB-KW"/>
</dbReference>
<comment type="cofactor">
    <cofactor evidence="4">
        <name>Mg(2+)</name>
        <dbReference type="ChEBI" id="CHEBI:18420"/>
    </cofactor>
</comment>
<feature type="binding site" evidence="4">
    <location>
        <position position="97"/>
    </location>
    <ligand>
        <name>Mg(2+)</name>
        <dbReference type="ChEBI" id="CHEBI:18420"/>
        <label>1</label>
        <note>catalytic</note>
    </ligand>
</feature>
<dbReference type="PRINTS" id="PR00377">
    <property type="entry name" value="IMPHPHTASES"/>
</dbReference>